<evidence type="ECO:0000313" key="6">
    <source>
        <dbReference type="Proteomes" id="UP000663882"/>
    </source>
</evidence>
<reference evidence="2" key="1">
    <citation type="submission" date="2021-02" db="EMBL/GenBank/DDBJ databases">
        <authorList>
            <person name="Nowell W R."/>
        </authorList>
    </citation>
    <scope>NUCLEOTIDE SEQUENCE</scope>
</reference>
<evidence type="ECO:0000313" key="4">
    <source>
        <dbReference type="EMBL" id="CAF0994413.1"/>
    </source>
</evidence>
<sequence>MAKHDDSSSSIRITHYSAPHPLIPLRYIEPWRRDIANRELIINNAHQENIPHYEHDDALYFNKREQMCYNVEPRERVDQKYNLPSRSDQLQPRFYEIYDRHRSSLLSRYDPKDRLKKS</sequence>
<evidence type="ECO:0000313" key="3">
    <source>
        <dbReference type="EMBL" id="CAF0992307.1"/>
    </source>
</evidence>
<protein>
    <submittedName>
        <fullName evidence="2">Uncharacterized protein</fullName>
    </submittedName>
</protein>
<comment type="caution">
    <text evidence="2">The sequence shown here is derived from an EMBL/GenBank/DDBJ whole genome shotgun (WGS) entry which is preliminary data.</text>
</comment>
<dbReference type="EMBL" id="CAJNOL010000303">
    <property type="protein sequence ID" value="CAF0994413.1"/>
    <property type="molecule type" value="Genomic_DNA"/>
</dbReference>
<evidence type="ECO:0000313" key="1">
    <source>
        <dbReference type="EMBL" id="CAF0949146.1"/>
    </source>
</evidence>
<keyword evidence="5" id="KW-1185">Reference proteome</keyword>
<evidence type="ECO:0000313" key="5">
    <source>
        <dbReference type="Proteomes" id="UP000663870"/>
    </source>
</evidence>
<dbReference type="Pfam" id="PF14983">
    <property type="entry name" value="SPMIP10-like"/>
    <property type="match status" value="1"/>
</dbReference>
<dbReference type="PANTHER" id="PTHR35247:SF1">
    <property type="entry name" value="TESTIS-EXPRESSED PROTEIN 43"/>
    <property type="match status" value="1"/>
</dbReference>
<dbReference type="OrthoDB" id="9972026at2759"/>
<dbReference type="InterPro" id="IPR027965">
    <property type="entry name" value="SPMIP10"/>
</dbReference>
<gene>
    <name evidence="3" type="ORF">JXQ802_LOCUS13735</name>
    <name evidence="4" type="ORF">JXQ802_LOCUS13843</name>
    <name evidence="1" type="ORF">PYM288_LOCUS12028</name>
    <name evidence="2" type="ORF">RFH988_LOCUS12825</name>
</gene>
<dbReference type="EMBL" id="CAJNOO010000548">
    <property type="protein sequence ID" value="CAF0974813.1"/>
    <property type="molecule type" value="Genomic_DNA"/>
</dbReference>
<dbReference type="Proteomes" id="UP000663870">
    <property type="component" value="Unassembled WGS sequence"/>
</dbReference>
<dbReference type="PANTHER" id="PTHR35247">
    <property type="entry name" value="TESTIS-EXPRESSED PROTEIN 43"/>
    <property type="match status" value="1"/>
</dbReference>
<dbReference type="Proteomes" id="UP000663854">
    <property type="component" value="Unassembled WGS sequence"/>
</dbReference>
<accession>A0A814EW72</accession>
<dbReference type="EMBL" id="CAJNOL010000299">
    <property type="protein sequence ID" value="CAF0992307.1"/>
    <property type="molecule type" value="Genomic_DNA"/>
</dbReference>
<dbReference type="EMBL" id="CAJNOH010000216">
    <property type="protein sequence ID" value="CAF0949146.1"/>
    <property type="molecule type" value="Genomic_DNA"/>
</dbReference>
<evidence type="ECO:0000313" key="2">
    <source>
        <dbReference type="EMBL" id="CAF0974813.1"/>
    </source>
</evidence>
<organism evidence="2 6">
    <name type="scientific">Rotaria sordida</name>
    <dbReference type="NCBI Taxonomy" id="392033"/>
    <lineage>
        <taxon>Eukaryota</taxon>
        <taxon>Metazoa</taxon>
        <taxon>Spiralia</taxon>
        <taxon>Gnathifera</taxon>
        <taxon>Rotifera</taxon>
        <taxon>Eurotatoria</taxon>
        <taxon>Bdelloidea</taxon>
        <taxon>Philodinida</taxon>
        <taxon>Philodinidae</taxon>
        <taxon>Rotaria</taxon>
    </lineage>
</organism>
<dbReference type="Proteomes" id="UP000663882">
    <property type="component" value="Unassembled WGS sequence"/>
</dbReference>
<dbReference type="AlphaFoldDB" id="A0A814EW72"/>
<name>A0A814EW72_9BILA</name>
<proteinExistence type="predicted"/>